<dbReference type="GO" id="GO:0000820">
    <property type="term" value="P:regulation of glutamine family amino acid metabolic process"/>
    <property type="evidence" value="ECO:0007669"/>
    <property type="project" value="TreeGrafter"/>
</dbReference>
<organism evidence="9 10">
    <name type="scientific">Hyphococcus flavus</name>
    <dbReference type="NCBI Taxonomy" id="1866326"/>
    <lineage>
        <taxon>Bacteria</taxon>
        <taxon>Pseudomonadati</taxon>
        <taxon>Pseudomonadota</taxon>
        <taxon>Alphaproteobacteria</taxon>
        <taxon>Parvularculales</taxon>
        <taxon>Parvularculaceae</taxon>
        <taxon>Hyphococcus</taxon>
    </lineage>
</organism>
<accession>A0AAE9ZJC4</accession>
<dbReference type="SUPFAM" id="SSF81301">
    <property type="entry name" value="Nucleotidyltransferase"/>
    <property type="match status" value="2"/>
</dbReference>
<name>A0AAE9ZJC4_9PROT</name>
<dbReference type="PANTHER" id="PTHR30621:SF0">
    <property type="entry name" value="BIFUNCTIONAL GLUTAMINE SYNTHETASE ADENYLYLTRANSFERASE_ADENYLYL-REMOVING ENZYME"/>
    <property type="match status" value="1"/>
</dbReference>
<evidence type="ECO:0000256" key="3">
    <source>
        <dbReference type="ARBA" id="ARBA00022741"/>
    </source>
</evidence>
<feature type="domain" description="Glutamate-ammonia ligase adenylyltransferase repeated" evidence="7">
    <location>
        <begin position="551"/>
        <end position="787"/>
    </location>
</feature>
<dbReference type="Gene3D" id="1.20.120.330">
    <property type="entry name" value="Nucleotidyltransferases domain 2"/>
    <property type="match status" value="2"/>
</dbReference>
<keyword evidence="10" id="KW-1185">Reference proteome</keyword>
<dbReference type="PANTHER" id="PTHR30621">
    <property type="entry name" value="GLUTAMINE SYNTHETASE ADENYLYLTRANSFERASE"/>
    <property type="match status" value="1"/>
</dbReference>
<dbReference type="Pfam" id="PF08335">
    <property type="entry name" value="GlnD_UR_UTase"/>
    <property type="match status" value="1"/>
</dbReference>
<dbReference type="InterPro" id="IPR005190">
    <property type="entry name" value="GlnE_rpt_dom"/>
</dbReference>
<dbReference type="CDD" id="cd05401">
    <property type="entry name" value="NT_GlnE_GlnD_like"/>
    <property type="match status" value="2"/>
</dbReference>
<dbReference type="Gene3D" id="3.30.460.10">
    <property type="entry name" value="Beta Polymerase, domain 2"/>
    <property type="match status" value="2"/>
</dbReference>
<evidence type="ECO:0000256" key="4">
    <source>
        <dbReference type="ARBA" id="ARBA00022840"/>
    </source>
</evidence>
<evidence type="ECO:0000256" key="1">
    <source>
        <dbReference type="ARBA" id="ARBA00022679"/>
    </source>
</evidence>
<evidence type="ECO:0000256" key="6">
    <source>
        <dbReference type="ARBA" id="ARBA00023268"/>
    </source>
</evidence>
<dbReference type="RefSeq" id="WP_274494027.1">
    <property type="nucleotide sequence ID" value="NZ_CP118166.1"/>
</dbReference>
<feature type="domain" description="PII-uridylyltransferase/Glutamine-synthetase adenylyltransferase" evidence="8">
    <location>
        <begin position="305"/>
        <end position="438"/>
    </location>
</feature>
<keyword evidence="3" id="KW-0547">Nucleotide-binding</keyword>
<evidence type="ECO:0000313" key="10">
    <source>
        <dbReference type="Proteomes" id="UP001214043"/>
    </source>
</evidence>
<dbReference type="InterPro" id="IPR023057">
    <property type="entry name" value="GlnE"/>
</dbReference>
<dbReference type="Gene3D" id="1.20.120.1510">
    <property type="match status" value="1"/>
</dbReference>
<dbReference type="InterPro" id="IPR043519">
    <property type="entry name" value="NT_sf"/>
</dbReference>
<dbReference type="GO" id="GO:0005524">
    <property type="term" value="F:ATP binding"/>
    <property type="evidence" value="ECO:0007669"/>
    <property type="project" value="UniProtKB-KW"/>
</dbReference>
<keyword evidence="4" id="KW-0067">ATP-binding</keyword>
<dbReference type="AlphaFoldDB" id="A0AAE9ZJC4"/>
<proteinExistence type="predicted"/>
<reference evidence="9" key="1">
    <citation type="submission" date="2023-02" db="EMBL/GenBank/DDBJ databases">
        <title>Genome sequence of Hyphococcus flavus.</title>
        <authorList>
            <person name="Rong J.-C."/>
            <person name="Zhao Q."/>
            <person name="Yi M."/>
            <person name="Wu J.-Y."/>
        </authorList>
    </citation>
    <scope>NUCLEOTIDE SEQUENCE</scope>
    <source>
        <strain evidence="9">MCCC 1K03223</strain>
    </source>
</reference>
<protein>
    <submittedName>
        <fullName evidence="9">Bifunctional [glutamine synthetase] adenylyltransferase/[glutamine synthetase]-adenylyl-L-tyrosine phosphorylase</fullName>
        <ecNumber evidence="9">2.7.7.89</ecNumber>
    </submittedName>
</protein>
<keyword evidence="2 9" id="KW-0548">Nucleotidyltransferase</keyword>
<dbReference type="Proteomes" id="UP001214043">
    <property type="component" value="Chromosome"/>
</dbReference>
<keyword evidence="5" id="KW-0460">Magnesium</keyword>
<gene>
    <name evidence="9" type="ORF">PUV54_02885</name>
</gene>
<evidence type="ECO:0000259" key="7">
    <source>
        <dbReference type="Pfam" id="PF03710"/>
    </source>
</evidence>
<evidence type="ECO:0000256" key="5">
    <source>
        <dbReference type="ARBA" id="ARBA00022842"/>
    </source>
</evidence>
<evidence type="ECO:0000313" key="9">
    <source>
        <dbReference type="EMBL" id="WDI32136.1"/>
    </source>
</evidence>
<dbReference type="SUPFAM" id="SSF81593">
    <property type="entry name" value="Nucleotidyltransferase substrate binding subunit/domain"/>
    <property type="match status" value="2"/>
</dbReference>
<evidence type="ECO:0000256" key="2">
    <source>
        <dbReference type="ARBA" id="ARBA00022695"/>
    </source>
</evidence>
<dbReference type="GO" id="GO:0008882">
    <property type="term" value="F:[glutamate-ammonia-ligase] adenylyltransferase activity"/>
    <property type="evidence" value="ECO:0007669"/>
    <property type="project" value="InterPro"/>
</dbReference>
<dbReference type="KEGG" id="hfl:PUV54_02885"/>
<evidence type="ECO:0000259" key="8">
    <source>
        <dbReference type="Pfam" id="PF08335"/>
    </source>
</evidence>
<dbReference type="GO" id="GO:0047388">
    <property type="term" value="F:[glutamine synthetase]-adenylyl-L-tyrosine phosphorylase activity"/>
    <property type="evidence" value="ECO:0007669"/>
    <property type="project" value="UniProtKB-EC"/>
</dbReference>
<dbReference type="InterPro" id="IPR013546">
    <property type="entry name" value="PII_UdlTrfase/GS_AdlTrfase"/>
</dbReference>
<dbReference type="EC" id="2.7.7.89" evidence="9"/>
<dbReference type="EMBL" id="CP118166">
    <property type="protein sequence ID" value="WDI32136.1"/>
    <property type="molecule type" value="Genomic_DNA"/>
</dbReference>
<feature type="domain" description="Glutamate-ammonia ligase adenylyltransferase repeated" evidence="7">
    <location>
        <begin position="45"/>
        <end position="276"/>
    </location>
</feature>
<keyword evidence="1 9" id="KW-0808">Transferase</keyword>
<dbReference type="NCBIfam" id="NF010706">
    <property type="entry name" value="PRK14108.1"/>
    <property type="match status" value="1"/>
</dbReference>
<sequence length="956" mass="104451">MTASFPFSDSIANTLTIYDSEAVQRIRADLGVVYTSLPKSAQELLDGVASCSPYLRRLMLRRKDALPKLFAEPLSRAVENATTLARSAAQQDDADIQMRVLRNAKDSAALSIALGDIAGAMSVMEAAEALSVFADAVVEGALASAVKRSPLESETGIAVLAMGKHGACELNYSSDIDLIVLFDPERMQITDRLEAQKHAVAVTRDLVNLLQMQTGDGYVFRTDLRLRPDPGFTAPAVSVRAAETYYEAYGQNWERMAYIKARPCAGDKEMGHAFLATLRPFVWRKYLDYAAIEDVHAVKRQMHSAKGGGEIAFEGHDIKLGRGGIREIEFYAQTQQLILGGKDEGLRQRQTLKALAALKTAEHISDDAWAILSSAYQHLRHVEHRLQMINDEQTHRLPVTEGDIQRVASFSGADSVGDFRRNLLKAFDSVAQNYDTLFEMSEAEESQPGPLVFTGVEGHPATLDTLSGMGFNRPQDVSAAIRRWHTGAMRATRTERARVLLTKLVPPLLTALAKANEPDEAFFAFEKFLSGLPSGVQVFSLLLNNIEVFDTLIRIMTISPYLGREFSKQLNLVESLLDQNWSAPLRDVNEYAKECDEIIAKAVSYEASLNAARRWAGEQKFPVTSRLAIGLIAHAEASAHYTAIANAAISALANAAAVEMEKMHGRINGDFVVIALGRLGSGEMTATSDVDLMFVYDAPSDAMSDGERSLGAVEYYTRLVRRVVTALSAATEEGALYEVDMQLRPSGKAGPAAVGLPAFRRYYEEDAWIWEVMALVKSRVIGPRNGLAIAIEDEIESILTRKRRRQEVAQAVMEMRERLATAKPGSGPWDIKNISGGLIDIAFLCQHLSLVTAFSLGRAPRPVGKAINWFAQAGELAQEETAMLQKAHALFEAVLQAGRAATGEVFSPEKAGEALCARMASVCGEESIDDAASVLIELQSKVARLFVAKLSQGCGR</sequence>
<dbReference type="Pfam" id="PF03710">
    <property type="entry name" value="GlnE"/>
    <property type="match status" value="2"/>
</dbReference>
<dbReference type="NCBIfam" id="NF008292">
    <property type="entry name" value="PRK11072.1"/>
    <property type="match status" value="1"/>
</dbReference>
<keyword evidence="6" id="KW-0511">Multifunctional enzyme</keyword>
<dbReference type="GO" id="GO:0005829">
    <property type="term" value="C:cytosol"/>
    <property type="evidence" value="ECO:0007669"/>
    <property type="project" value="TreeGrafter"/>
</dbReference>